<name>A0A9Q1BM85_HOLLE</name>
<feature type="compositionally biased region" description="Polar residues" evidence="7">
    <location>
        <begin position="341"/>
        <end position="352"/>
    </location>
</feature>
<dbReference type="InterPro" id="IPR002657">
    <property type="entry name" value="BilAc:Na_symport/Acr3"/>
</dbReference>
<evidence type="ECO:0000256" key="6">
    <source>
        <dbReference type="ARBA" id="ARBA00023136"/>
    </source>
</evidence>
<keyword evidence="10" id="KW-1185">Reference proteome</keyword>
<keyword evidence="6 8" id="KW-0472">Membrane</keyword>
<feature type="transmembrane region" description="Helical" evidence="8">
    <location>
        <begin position="291"/>
        <end position="312"/>
    </location>
</feature>
<organism evidence="9 10">
    <name type="scientific">Holothuria leucospilota</name>
    <name type="common">Black long sea cucumber</name>
    <name type="synonym">Mertensiothuria leucospilota</name>
    <dbReference type="NCBI Taxonomy" id="206669"/>
    <lineage>
        <taxon>Eukaryota</taxon>
        <taxon>Metazoa</taxon>
        <taxon>Echinodermata</taxon>
        <taxon>Eleutherozoa</taxon>
        <taxon>Echinozoa</taxon>
        <taxon>Holothuroidea</taxon>
        <taxon>Aspidochirotacea</taxon>
        <taxon>Aspidochirotida</taxon>
        <taxon>Holothuriidae</taxon>
        <taxon>Holothuria</taxon>
    </lineage>
</organism>
<dbReference type="PANTHER" id="PTHR10361">
    <property type="entry name" value="SODIUM-BILE ACID COTRANSPORTER"/>
    <property type="match status" value="1"/>
</dbReference>
<keyword evidence="4" id="KW-0769">Symport</keyword>
<evidence type="ECO:0000256" key="3">
    <source>
        <dbReference type="ARBA" id="ARBA00022692"/>
    </source>
</evidence>
<comment type="caution">
    <text evidence="9">The sequence shown here is derived from an EMBL/GenBank/DDBJ whole genome shotgun (WGS) entry which is preliminary data.</text>
</comment>
<keyword evidence="5 8" id="KW-1133">Transmembrane helix</keyword>
<dbReference type="InterPro" id="IPR004710">
    <property type="entry name" value="Bilac:Na_transpt"/>
</dbReference>
<feature type="transmembrane region" description="Helical" evidence="8">
    <location>
        <begin position="36"/>
        <end position="55"/>
    </location>
</feature>
<feature type="region of interest" description="Disordered" evidence="7">
    <location>
        <begin position="320"/>
        <end position="352"/>
    </location>
</feature>
<protein>
    <submittedName>
        <fullName evidence="9">Ileal sodium/bile acid cotransporter</fullName>
    </submittedName>
</protein>
<dbReference type="GO" id="GO:0008508">
    <property type="term" value="F:bile acid:sodium symporter activity"/>
    <property type="evidence" value="ECO:0007669"/>
    <property type="project" value="TreeGrafter"/>
</dbReference>
<feature type="compositionally biased region" description="Basic and acidic residues" evidence="7">
    <location>
        <begin position="320"/>
        <end position="340"/>
    </location>
</feature>
<evidence type="ECO:0000256" key="5">
    <source>
        <dbReference type="ARBA" id="ARBA00022989"/>
    </source>
</evidence>
<dbReference type="FunFam" id="1.20.1530.20:FF:000035">
    <property type="entry name" value="Uncharacterized protein"/>
    <property type="match status" value="1"/>
</dbReference>
<evidence type="ECO:0000256" key="7">
    <source>
        <dbReference type="SAM" id="MobiDB-lite"/>
    </source>
</evidence>
<dbReference type="OrthoDB" id="203097at2759"/>
<reference evidence="9" key="1">
    <citation type="submission" date="2021-10" db="EMBL/GenBank/DDBJ databases">
        <title>Tropical sea cucumber genome reveals ecological adaptation and Cuvierian tubules defense mechanism.</title>
        <authorList>
            <person name="Chen T."/>
        </authorList>
    </citation>
    <scope>NUCLEOTIDE SEQUENCE</scope>
    <source>
        <strain evidence="9">Nanhai2018</strain>
        <tissue evidence="9">Muscle</tissue>
    </source>
</reference>
<comment type="similarity">
    <text evidence="2">Belongs to the bile acid:sodium symporter (BASS) (TC 2.A.28) family.</text>
</comment>
<dbReference type="GO" id="GO:0016020">
    <property type="term" value="C:membrane"/>
    <property type="evidence" value="ECO:0007669"/>
    <property type="project" value="UniProtKB-SubCell"/>
</dbReference>
<evidence type="ECO:0000256" key="8">
    <source>
        <dbReference type="SAM" id="Phobius"/>
    </source>
</evidence>
<feature type="transmembrane region" description="Helical" evidence="8">
    <location>
        <begin position="165"/>
        <end position="184"/>
    </location>
</feature>
<feature type="transmembrane region" description="Helical" evidence="8">
    <location>
        <begin position="123"/>
        <end position="145"/>
    </location>
</feature>
<feature type="transmembrane region" description="Helical" evidence="8">
    <location>
        <begin position="227"/>
        <end position="247"/>
    </location>
</feature>
<gene>
    <name evidence="9" type="ORF">HOLleu_28558</name>
</gene>
<dbReference type="Proteomes" id="UP001152320">
    <property type="component" value="Chromosome 14"/>
</dbReference>
<feature type="transmembrane region" description="Helical" evidence="8">
    <location>
        <begin position="67"/>
        <end position="90"/>
    </location>
</feature>
<evidence type="ECO:0000256" key="4">
    <source>
        <dbReference type="ARBA" id="ARBA00022847"/>
    </source>
</evidence>
<dbReference type="Gene3D" id="1.20.1530.20">
    <property type="match status" value="1"/>
</dbReference>
<feature type="transmembrane region" description="Helical" evidence="8">
    <location>
        <begin position="196"/>
        <end position="215"/>
    </location>
</feature>
<evidence type="ECO:0000313" key="10">
    <source>
        <dbReference type="Proteomes" id="UP001152320"/>
    </source>
</evidence>
<evidence type="ECO:0000256" key="1">
    <source>
        <dbReference type="ARBA" id="ARBA00004141"/>
    </source>
</evidence>
<comment type="subcellular location">
    <subcellularLocation>
        <location evidence="1">Membrane</location>
        <topology evidence="1">Multi-pass membrane protein</topology>
    </subcellularLocation>
</comment>
<accession>A0A9Q1BM85</accession>
<keyword evidence="3 8" id="KW-0812">Transmembrane</keyword>
<keyword evidence="4" id="KW-0813">Transport</keyword>
<evidence type="ECO:0000313" key="9">
    <source>
        <dbReference type="EMBL" id="KAJ8029216.1"/>
    </source>
</evidence>
<dbReference type="PANTHER" id="PTHR10361:SF28">
    <property type="entry name" value="P3 PROTEIN-RELATED"/>
    <property type="match status" value="1"/>
</dbReference>
<evidence type="ECO:0000256" key="2">
    <source>
        <dbReference type="ARBA" id="ARBA00006528"/>
    </source>
</evidence>
<dbReference type="EMBL" id="JAIZAY010000014">
    <property type="protein sequence ID" value="KAJ8029216.1"/>
    <property type="molecule type" value="Genomic_DNA"/>
</dbReference>
<proteinExistence type="inferred from homology"/>
<feature type="transmembrane region" description="Helical" evidence="8">
    <location>
        <begin position="96"/>
        <end position="116"/>
    </location>
</feature>
<dbReference type="Pfam" id="PF01758">
    <property type="entry name" value="SBF"/>
    <property type="match status" value="1"/>
</dbReference>
<dbReference type="AlphaFoldDB" id="A0A9Q1BM85"/>
<dbReference type="InterPro" id="IPR038770">
    <property type="entry name" value="Na+/solute_symporter_sf"/>
</dbReference>
<sequence length="352" mass="38649">METEFPSYLLEEALTTSAPDVIQPTYVIVLKRVNKIILTSLLAFIMVAMGCVVTVNDFKVVLRRPIGAFIGFGCQFVILPLTAFTLGHILSLKPAFALGMLITATSPGGVTSNLYTYWADGDVCLSIVMTTVSTAAALGMMPFNLWLYSRSWTDSSVAVIPYSNIFVSLVLIFIPVVIGMMIRWKMEKLAGIVTKIGSVSGLLAIGINLIINGIINPGMFASPWALWLAAIILPFCGYSFGFFIAWLLRQKPKQCRTISFETGAQNVAIALSLIAVTFDGSPLFYDLFTYPSIYGFSLITEALALVAIYKVYAKMYKKQKETENSEFERLETRPGDKLESDVQSSNGKNPVV</sequence>